<reference evidence="2" key="1">
    <citation type="submission" date="2020-06" db="EMBL/GenBank/DDBJ databases">
        <authorList>
            <person name="Dong N."/>
        </authorList>
    </citation>
    <scope>NUCLEOTIDE SEQUENCE</scope>
    <source>
        <strain evidence="2">210</strain>
    </source>
</reference>
<proteinExistence type="predicted"/>
<comment type="caution">
    <text evidence="2">The sequence shown here is derived from an EMBL/GenBank/DDBJ whole genome shotgun (WGS) entry which is preliminary data.</text>
</comment>
<sequence length="273" mass="29841">MKKNYYTAIMLLLSIFGFSQLGVNTEVPEAMLHIKNIGTNKKASAVKVEGEIQKYISETTTTDREIYLDENGDLFTTPPKLLALNLIVSLSPSTDAGTNCLSTAYGPNADRESINIRRVKYDNVLFSSVNPISQVFDTTRGVFIAPKTGYYQVTTNLALKNNTPSASSGPGKQMLRLGIATRKDQESDFPFDNAGFVFLNQKLNSSGNFGGVDYLLENLSAEGVVYLKAGDEMAAGTRFITPINASGGYTCNVEDLGYKRENLSTMTIIFLTE</sequence>
<evidence type="ECO:0008006" key="4">
    <source>
        <dbReference type="Google" id="ProtNLM"/>
    </source>
</evidence>
<reference evidence="2" key="2">
    <citation type="journal article" date="2022" name="Sci. Total Environ.">
        <title>Prevalence, transmission, and molecular epidemiology of tet(X)-positive bacteria among humans, animals, and environmental niches in China: An epidemiological, and genomic-based study.</title>
        <authorList>
            <person name="Dong N."/>
            <person name="Zeng Y."/>
            <person name="Cai C."/>
            <person name="Sun C."/>
            <person name="Lu J."/>
            <person name="Liu C."/>
            <person name="Zhou H."/>
            <person name="Sun Q."/>
            <person name="Shu L."/>
            <person name="Wang H."/>
            <person name="Wang Y."/>
            <person name="Wang S."/>
            <person name="Wu C."/>
            <person name="Chan E.W."/>
            <person name="Chen G."/>
            <person name="Shen Z."/>
            <person name="Chen S."/>
            <person name="Zhang R."/>
        </authorList>
    </citation>
    <scope>NUCLEOTIDE SEQUENCE</scope>
    <source>
        <strain evidence="2">210</strain>
    </source>
</reference>
<evidence type="ECO:0000256" key="1">
    <source>
        <dbReference type="SAM" id="SignalP"/>
    </source>
</evidence>
<name>A0AAW7DEB1_9FLAO</name>
<accession>A0AAW7DEB1</accession>
<dbReference type="InterPro" id="IPR008983">
    <property type="entry name" value="Tumour_necrosis_fac-like_dom"/>
</dbReference>
<evidence type="ECO:0000313" key="2">
    <source>
        <dbReference type="EMBL" id="MDM1549993.1"/>
    </source>
</evidence>
<dbReference type="Gene3D" id="2.60.120.40">
    <property type="match status" value="1"/>
</dbReference>
<protein>
    <recommendedName>
        <fullName evidence="4">C1q domain-containing protein</fullName>
    </recommendedName>
</protein>
<organism evidence="2 3">
    <name type="scientific">Empedobacter falsenii</name>
    <dbReference type="NCBI Taxonomy" id="343874"/>
    <lineage>
        <taxon>Bacteria</taxon>
        <taxon>Pseudomonadati</taxon>
        <taxon>Bacteroidota</taxon>
        <taxon>Flavobacteriia</taxon>
        <taxon>Flavobacteriales</taxon>
        <taxon>Weeksellaceae</taxon>
        <taxon>Empedobacter</taxon>
    </lineage>
</organism>
<gene>
    <name evidence="2" type="ORF">HX095_02055</name>
</gene>
<dbReference type="Proteomes" id="UP001173578">
    <property type="component" value="Unassembled WGS sequence"/>
</dbReference>
<feature type="chain" id="PRO_5043801426" description="C1q domain-containing protein" evidence="1">
    <location>
        <begin position="22"/>
        <end position="273"/>
    </location>
</feature>
<dbReference type="EMBL" id="JACALR010000001">
    <property type="protein sequence ID" value="MDM1549993.1"/>
    <property type="molecule type" value="Genomic_DNA"/>
</dbReference>
<evidence type="ECO:0000313" key="3">
    <source>
        <dbReference type="Proteomes" id="UP001173578"/>
    </source>
</evidence>
<keyword evidence="1" id="KW-0732">Signal</keyword>
<feature type="signal peptide" evidence="1">
    <location>
        <begin position="1"/>
        <end position="21"/>
    </location>
</feature>
<dbReference type="RefSeq" id="WP_286484810.1">
    <property type="nucleotide sequence ID" value="NZ_JACALR010000001.1"/>
</dbReference>
<dbReference type="AlphaFoldDB" id="A0AAW7DEB1"/>